<protein>
    <submittedName>
        <fullName evidence="2">Mitogen-activated protein kinase kinase 1 interacting domain protein</fullName>
    </submittedName>
</protein>
<name>A0A9K3KM61_9STRA</name>
<evidence type="ECO:0000313" key="3">
    <source>
        <dbReference type="Proteomes" id="UP000693970"/>
    </source>
</evidence>
<reference evidence="2" key="2">
    <citation type="submission" date="2021-04" db="EMBL/GenBank/DDBJ databases">
        <authorList>
            <person name="Podell S."/>
        </authorList>
    </citation>
    <scope>NUCLEOTIDE SEQUENCE</scope>
    <source>
        <strain evidence="2">Hildebrandi</strain>
    </source>
</reference>
<dbReference type="GO" id="GO:0071986">
    <property type="term" value="C:Ragulator complex"/>
    <property type="evidence" value="ECO:0007669"/>
    <property type="project" value="TreeGrafter"/>
</dbReference>
<dbReference type="GO" id="GO:0071230">
    <property type="term" value="P:cellular response to amino acid stimulus"/>
    <property type="evidence" value="ECO:0007669"/>
    <property type="project" value="TreeGrafter"/>
</dbReference>
<dbReference type="PANTHER" id="PTHR13378">
    <property type="entry name" value="REGULATOR COMPLEX PROTEIN LAMTOR3"/>
    <property type="match status" value="1"/>
</dbReference>
<dbReference type="Proteomes" id="UP000693970">
    <property type="component" value="Unassembled WGS sequence"/>
</dbReference>
<sequence>MSSTVDLLPANLQNSLNEIIERANFSGAEIRVILLSTAEGVPLGRAYSKEDRNNPNLNEDVLSNIESTWAPASKQFPLLNMGKEVKMVTAIYDQRTIIHVYQAPIVVTILVGGATANLGAVRSTAVPLLKQVLEPLCTTLLDSLAPVDSSDAGPAGVIPYQQQGYYQ</sequence>
<evidence type="ECO:0000313" key="2">
    <source>
        <dbReference type="EMBL" id="KAG7345876.1"/>
    </source>
</evidence>
<dbReference type="OrthoDB" id="343907at2759"/>
<dbReference type="PANTHER" id="PTHR13378:SF1">
    <property type="entry name" value="RAGULATOR COMPLEX PROTEIN LAMTOR3"/>
    <property type="match status" value="1"/>
</dbReference>
<keyword evidence="2" id="KW-0808">Transferase</keyword>
<dbReference type="AlphaFoldDB" id="A0A9K3KM61"/>
<keyword evidence="2" id="KW-0418">Kinase</keyword>
<dbReference type="EMBL" id="JAGRRH010000021">
    <property type="protein sequence ID" value="KAG7345876.1"/>
    <property type="molecule type" value="Genomic_DNA"/>
</dbReference>
<comment type="similarity">
    <text evidence="1">Belongs to the LAMTOR3 family.</text>
</comment>
<proteinExistence type="inferred from homology"/>
<evidence type="ECO:0000256" key="1">
    <source>
        <dbReference type="ARBA" id="ARBA00005356"/>
    </source>
</evidence>
<dbReference type="Pfam" id="PF08923">
    <property type="entry name" value="MAPKK1_Int"/>
    <property type="match status" value="1"/>
</dbReference>
<gene>
    <name evidence="2" type="ORF">IV203_004943</name>
</gene>
<dbReference type="GO" id="GO:0016301">
    <property type="term" value="F:kinase activity"/>
    <property type="evidence" value="ECO:0007669"/>
    <property type="project" value="UniProtKB-KW"/>
</dbReference>
<dbReference type="SMART" id="SM01278">
    <property type="entry name" value="MAPKK1_Int"/>
    <property type="match status" value="1"/>
</dbReference>
<comment type="caution">
    <text evidence="2">The sequence shown here is derived from an EMBL/GenBank/DDBJ whole genome shotgun (WGS) entry which is preliminary data.</text>
</comment>
<keyword evidence="3" id="KW-1185">Reference proteome</keyword>
<dbReference type="GO" id="GO:0032008">
    <property type="term" value="P:positive regulation of TOR signaling"/>
    <property type="evidence" value="ECO:0007669"/>
    <property type="project" value="TreeGrafter"/>
</dbReference>
<organism evidence="2 3">
    <name type="scientific">Nitzschia inconspicua</name>
    <dbReference type="NCBI Taxonomy" id="303405"/>
    <lineage>
        <taxon>Eukaryota</taxon>
        <taxon>Sar</taxon>
        <taxon>Stramenopiles</taxon>
        <taxon>Ochrophyta</taxon>
        <taxon>Bacillariophyta</taxon>
        <taxon>Bacillariophyceae</taxon>
        <taxon>Bacillariophycidae</taxon>
        <taxon>Bacillariales</taxon>
        <taxon>Bacillariaceae</taxon>
        <taxon>Nitzschia</taxon>
    </lineage>
</organism>
<dbReference type="InterPro" id="IPR015019">
    <property type="entry name" value="LAMTOR3"/>
</dbReference>
<accession>A0A9K3KM61</accession>
<reference evidence="2" key="1">
    <citation type="journal article" date="2021" name="Sci. Rep.">
        <title>Diploid genomic architecture of Nitzschia inconspicua, an elite biomass production diatom.</title>
        <authorList>
            <person name="Oliver A."/>
            <person name="Podell S."/>
            <person name="Pinowska A."/>
            <person name="Traller J.C."/>
            <person name="Smith S.R."/>
            <person name="McClure R."/>
            <person name="Beliaev A."/>
            <person name="Bohutskyi P."/>
            <person name="Hill E.A."/>
            <person name="Rabines A."/>
            <person name="Zheng H."/>
            <person name="Allen L.Z."/>
            <person name="Kuo A."/>
            <person name="Grigoriev I.V."/>
            <person name="Allen A.E."/>
            <person name="Hazlebeck D."/>
            <person name="Allen E.E."/>
        </authorList>
    </citation>
    <scope>NUCLEOTIDE SEQUENCE</scope>
    <source>
        <strain evidence="2">Hildebrandi</strain>
    </source>
</reference>